<evidence type="ECO:0000313" key="3">
    <source>
        <dbReference type="Proteomes" id="UP000237966"/>
    </source>
</evidence>
<dbReference type="AlphaFoldDB" id="A0A2S5Y4Q5"/>
<sequence length="916" mass="94148">MRTTANRNRVLSVTSATLVVGLLVTLSGCTAEKAPIEPTRMLQSVSVTVAPNNAVRAIDATAIAVGSDSSQTNTTKTSYDPSAVAGDLPIRVRTTYRTTDSSGTDLSVLKGYSGRVEITVAVENLTVKAQDVQYDVAGQARSQQALVGAPLTLAASTALSGVSPSQVVTTASGSDGTLTNGVLSRNESGDAVVQWASLLAPPAGGATATLTLVANVNNFTVPTFDLAVQPGLSTDPTLRGALTAAFDQDPTSQLALERRTIDVISSVNEILTRAGTTITQVRSSLDSTAATLGVRTAQELRESTASTTSSMQSLKSQLTTLQSDLSSTVSKTRSDVVQQLSQALAAVDAMLGDTSATVPHTTVSGTGCAVASQPTSSATTIYANLLRLTSELDNYATATDACKHQVVKAVRDTVGPENPSTERCTRTSLTCALFTSNKAVNVVLAKMLEDGEKLVHSLQPELMTGVSSAFNTLSARVDDVAAATKALGTAIPGSTVAQQIVTLNKSLDTLDTETTTLDTGFTTIANTAKTATAELGTVTTPGSMAAQNEELAQRLCTLLPGMTSTPSASLLPGEALLSEKSVEQLRSYLTDKSCQGKSQLTPPPGYQAPMATRLAAQATAWGAVTTTAGPDGAGKAIAALRVSAANLRTTLATIGTNSGTQDTQKSALITSLNQQVEALTAQRKELGTRTAALEAQQEALTPAVQKAFASADAAASAAITAALDEQARRVSEQSKDDVAEISAMFDRSVSGLRQTADKITSDGANTVNKEHADLDKAEKRISTAVSEQTQASLATIDTTIGASTRDTDAASALLVADLHKVLLDLGDRSTNGSGLLGSMTTSAAKVGAADVQLALASQSAQGYSNVRSEDIAGILLAQAQSRASLTAGAALPAFHLGTPNGVQTQTVYSFRIGGQS</sequence>
<dbReference type="PROSITE" id="PS51257">
    <property type="entry name" value="PROKAR_LIPOPROTEIN"/>
    <property type="match status" value="1"/>
</dbReference>
<evidence type="ECO:0000313" key="2">
    <source>
        <dbReference type="EMBL" id="PPI13729.1"/>
    </source>
</evidence>
<dbReference type="Proteomes" id="UP000237966">
    <property type="component" value="Unassembled WGS sequence"/>
</dbReference>
<reference evidence="2 3" key="1">
    <citation type="submission" date="2018-02" db="EMBL/GenBank/DDBJ databases">
        <title>Bacteriophage NCPPB3778 and a type I-E CRISPR drive the evolution of the US Biological Select Agent, Rathayibacter toxicus.</title>
        <authorList>
            <person name="Davis E.W.II."/>
            <person name="Tabima J.F."/>
            <person name="Weisberg A.J."/>
            <person name="Lopes L.D."/>
            <person name="Wiseman M.S."/>
            <person name="Wiseman M.S."/>
            <person name="Pupko T."/>
            <person name="Belcher M.S."/>
            <person name="Sechler A.J."/>
            <person name="Tancos M.A."/>
            <person name="Schroeder B.K."/>
            <person name="Murray T.D."/>
            <person name="Luster D.G."/>
            <person name="Schneider W.L."/>
            <person name="Rogers E."/>
            <person name="Andreote F.D."/>
            <person name="Grunwald N.J."/>
            <person name="Putnam M.L."/>
            <person name="Chang J.H."/>
        </authorList>
    </citation>
    <scope>NUCLEOTIDE SEQUENCE [LARGE SCALE GENOMIC DNA]</scope>
    <source>
        <strain evidence="2 3">FH99</strain>
    </source>
</reference>
<keyword evidence="1" id="KW-0175">Coiled coil</keyword>
<organism evidence="2 3">
    <name type="scientific">Rathayibacter toxicus</name>
    <dbReference type="NCBI Taxonomy" id="145458"/>
    <lineage>
        <taxon>Bacteria</taxon>
        <taxon>Bacillati</taxon>
        <taxon>Actinomycetota</taxon>
        <taxon>Actinomycetes</taxon>
        <taxon>Micrococcales</taxon>
        <taxon>Microbacteriaceae</taxon>
        <taxon>Rathayibacter</taxon>
    </lineage>
</organism>
<proteinExistence type="predicted"/>
<name>A0A2S5Y4Q5_9MICO</name>
<comment type="caution">
    <text evidence="2">The sequence shown here is derived from an EMBL/GenBank/DDBJ whole genome shotgun (WGS) entry which is preliminary data.</text>
</comment>
<evidence type="ECO:0000256" key="1">
    <source>
        <dbReference type="SAM" id="Coils"/>
    </source>
</evidence>
<accession>A0A2S5Y4Q5</accession>
<feature type="coiled-coil region" evidence="1">
    <location>
        <begin position="669"/>
        <end position="696"/>
    </location>
</feature>
<protein>
    <submittedName>
        <fullName evidence="2">Uncharacterized protein</fullName>
    </submittedName>
</protein>
<gene>
    <name evidence="2" type="ORF">C5C51_08380</name>
</gene>
<dbReference type="EMBL" id="PSWU01000013">
    <property type="protein sequence ID" value="PPI13729.1"/>
    <property type="molecule type" value="Genomic_DNA"/>
</dbReference>